<dbReference type="EMBL" id="UZAF01018735">
    <property type="protein sequence ID" value="VDO54438.1"/>
    <property type="molecule type" value="Genomic_DNA"/>
</dbReference>
<sequence length="262" mass="30501">MTTLDRIIKHEKETGRQLPKKFGNMELPKQEAGNQQPREKILKRLKKTNRCIGCGSKMHKFVECKDKGYMQCGKETSHFDIPEKEVKPKPAQVRQNFALCEESDTHVENHQTSDLIVIRIETHQEKEIIATISSPGTLRTLHPRTQKLGTLQVLLYKGANRSFIDAKIADELLLANHYVVTMKRRTFGAETAKEIQCIDTCLKIWNSEGEQHKLWLSAYNNLTRNFTKGKLRKKDLFFIQKKHMKLRFQIMEFSIPPDPDWI</sequence>
<gene>
    <name evidence="1" type="ORF">HPLM_LOCUS14864</name>
</gene>
<name>A0A0N4WTF9_HAEPC</name>
<reference evidence="3" key="1">
    <citation type="submission" date="2017-02" db="UniProtKB">
        <authorList>
            <consortium name="WormBaseParasite"/>
        </authorList>
    </citation>
    <scope>IDENTIFICATION</scope>
</reference>
<organism evidence="3">
    <name type="scientific">Haemonchus placei</name>
    <name type="common">Barber's pole worm</name>
    <dbReference type="NCBI Taxonomy" id="6290"/>
    <lineage>
        <taxon>Eukaryota</taxon>
        <taxon>Metazoa</taxon>
        <taxon>Ecdysozoa</taxon>
        <taxon>Nematoda</taxon>
        <taxon>Chromadorea</taxon>
        <taxon>Rhabditida</taxon>
        <taxon>Rhabditina</taxon>
        <taxon>Rhabditomorpha</taxon>
        <taxon>Strongyloidea</taxon>
        <taxon>Trichostrongylidae</taxon>
        <taxon>Haemonchus</taxon>
    </lineage>
</organism>
<dbReference type="OrthoDB" id="5869321at2759"/>
<evidence type="ECO:0000313" key="3">
    <source>
        <dbReference type="WBParaSite" id="HPLM_0001487201-mRNA-1"/>
    </source>
</evidence>
<dbReference type="Proteomes" id="UP000268014">
    <property type="component" value="Unassembled WGS sequence"/>
</dbReference>
<protein>
    <submittedName>
        <fullName evidence="3">DUF1758 domain-containing protein</fullName>
    </submittedName>
</protein>
<evidence type="ECO:0000313" key="2">
    <source>
        <dbReference type="Proteomes" id="UP000268014"/>
    </source>
</evidence>
<dbReference type="WBParaSite" id="HPLM_0001487201-mRNA-1">
    <property type="protein sequence ID" value="HPLM_0001487201-mRNA-1"/>
    <property type="gene ID" value="HPLM_0001487201"/>
</dbReference>
<reference evidence="1 2" key="2">
    <citation type="submission" date="2018-11" db="EMBL/GenBank/DDBJ databases">
        <authorList>
            <consortium name="Pathogen Informatics"/>
        </authorList>
    </citation>
    <scope>NUCLEOTIDE SEQUENCE [LARGE SCALE GENOMIC DNA]</scope>
    <source>
        <strain evidence="1 2">MHpl1</strain>
    </source>
</reference>
<dbReference type="AlphaFoldDB" id="A0A0N4WTF9"/>
<proteinExistence type="predicted"/>
<keyword evidence="2" id="KW-1185">Reference proteome</keyword>
<accession>A0A0N4WTF9</accession>
<evidence type="ECO:0000313" key="1">
    <source>
        <dbReference type="EMBL" id="VDO54438.1"/>
    </source>
</evidence>
<dbReference type="STRING" id="6290.A0A0N4WTF9"/>